<accession>A0A1I3CXN8</accession>
<evidence type="ECO:0000256" key="1">
    <source>
        <dbReference type="SAM" id="SignalP"/>
    </source>
</evidence>
<feature type="signal peptide" evidence="1">
    <location>
        <begin position="1"/>
        <end position="21"/>
    </location>
</feature>
<evidence type="ECO:0000313" key="2">
    <source>
        <dbReference type="EMBL" id="SFH79330.1"/>
    </source>
</evidence>
<proteinExistence type="predicted"/>
<name>A0A1I3CXN8_9PLAN</name>
<keyword evidence="3" id="KW-1185">Reference proteome</keyword>
<dbReference type="STRING" id="1576369.SAMN05421753_10310"/>
<gene>
    <name evidence="2" type="ORF">SAMN05421753_10310</name>
</gene>
<dbReference type="OrthoDB" id="273334at2"/>
<sequence>MRFRLLSLFVLFVVAASSARAHDTWVETNTSVIRTGDAVFIDLKLGNHGNEHRDFKLASKIQLDGCSLDVVMPNGIKLDLLPQLADVGYAPNEGYWTAKLVGPFAGTYLVSHHIDKVVNHGKPVRSIKSAKTFFLAGVLLDKLKDDSTHWKEPVGHPLEIVPVSHPVLFTGPGMPVQVKVLWHGQPMKDARVSFIPQGTVLKEGFDETFERKTGDDGTASFTPKTGNRYLIVTHHKAEDEKTAEYELTSYSATLHLLIPEVCPCCQ</sequence>
<dbReference type="Pfam" id="PF10670">
    <property type="entry name" value="DUF4198"/>
    <property type="match status" value="1"/>
</dbReference>
<dbReference type="InterPro" id="IPR019613">
    <property type="entry name" value="DUF4198"/>
</dbReference>
<dbReference type="AlphaFoldDB" id="A0A1I3CXN8"/>
<evidence type="ECO:0000313" key="3">
    <source>
        <dbReference type="Proteomes" id="UP000199518"/>
    </source>
</evidence>
<dbReference type="RefSeq" id="WP_092048049.1">
    <property type="nucleotide sequence ID" value="NZ_FOQD01000003.1"/>
</dbReference>
<reference evidence="3" key="1">
    <citation type="submission" date="2016-10" db="EMBL/GenBank/DDBJ databases">
        <authorList>
            <person name="Varghese N."/>
            <person name="Submissions S."/>
        </authorList>
    </citation>
    <scope>NUCLEOTIDE SEQUENCE [LARGE SCALE GENOMIC DNA]</scope>
    <source>
        <strain evidence="3">DSM 26348</strain>
    </source>
</reference>
<dbReference type="Proteomes" id="UP000199518">
    <property type="component" value="Unassembled WGS sequence"/>
</dbReference>
<feature type="chain" id="PRO_5011675997" evidence="1">
    <location>
        <begin position="22"/>
        <end position="266"/>
    </location>
</feature>
<organism evidence="2 3">
    <name type="scientific">Planctomicrobium piriforme</name>
    <dbReference type="NCBI Taxonomy" id="1576369"/>
    <lineage>
        <taxon>Bacteria</taxon>
        <taxon>Pseudomonadati</taxon>
        <taxon>Planctomycetota</taxon>
        <taxon>Planctomycetia</taxon>
        <taxon>Planctomycetales</taxon>
        <taxon>Planctomycetaceae</taxon>
        <taxon>Planctomicrobium</taxon>
    </lineage>
</organism>
<keyword evidence="1" id="KW-0732">Signal</keyword>
<dbReference type="EMBL" id="FOQD01000003">
    <property type="protein sequence ID" value="SFH79330.1"/>
    <property type="molecule type" value="Genomic_DNA"/>
</dbReference>
<protein>
    <submittedName>
        <fullName evidence="2">Uncharacterized conserved protein, contains GH25 family domain</fullName>
    </submittedName>
</protein>